<organism evidence="7 8">
    <name type="scientific">Natronocella acetinitrilica</name>
    <dbReference type="NCBI Taxonomy" id="414046"/>
    <lineage>
        <taxon>Bacteria</taxon>
        <taxon>Pseudomonadati</taxon>
        <taxon>Pseudomonadota</taxon>
        <taxon>Gammaproteobacteria</taxon>
        <taxon>Chromatiales</taxon>
        <taxon>Ectothiorhodospiraceae</taxon>
        <taxon>Natronocella</taxon>
    </lineage>
</organism>
<dbReference type="RefSeq" id="WP_253472880.1">
    <property type="nucleotide sequence ID" value="NZ_JALJXV010000001.1"/>
</dbReference>
<evidence type="ECO:0000256" key="3">
    <source>
        <dbReference type="ARBA" id="ARBA00022722"/>
    </source>
</evidence>
<sequence length="236" mass="25761">MSGKELGAPDLRPSLHGWELSASEARQLQGRLAERICLTPLQGQPETVAGIDCGIEANGHLRAVVSLFDYPAMNHVQTVIHRQPCVFPYVPGLLSFREMPAVLGAMEQLAQKPDLLLCDGQGIAHPRRLGIASHLGLWLNRPAIGVGKSRLVGCHEDPGQDKGCHTPLMDRGERIGTVLRTRTGVRPVYVSPGHLVDHADSMDWVLGTLSRYRLPEPIRAADRASRGPIPIRPALR</sequence>
<keyword evidence="5 6" id="KW-0378">Hydrolase</keyword>
<comment type="similarity">
    <text evidence="6">Belongs to the endonuclease V family.</text>
</comment>
<evidence type="ECO:0000256" key="4">
    <source>
        <dbReference type="ARBA" id="ARBA00022759"/>
    </source>
</evidence>
<comment type="catalytic activity">
    <reaction evidence="6">
        <text>Endonucleolytic cleavage at apurinic or apyrimidinic sites to products with a 5'-phosphate.</text>
        <dbReference type="EC" id="3.1.21.7"/>
    </reaction>
</comment>
<keyword evidence="3 6" id="KW-0540">Nuclease</keyword>
<evidence type="ECO:0000256" key="2">
    <source>
        <dbReference type="ARBA" id="ARBA00022490"/>
    </source>
</evidence>
<protein>
    <recommendedName>
        <fullName evidence="6">Endonuclease V</fullName>
        <ecNumber evidence="6">3.1.21.7</ecNumber>
    </recommendedName>
    <alternativeName>
        <fullName evidence="6">Deoxyinosine 3'endonuclease</fullName>
    </alternativeName>
    <alternativeName>
        <fullName evidence="6">Deoxyribonuclease V</fullName>
        <shortName evidence="6">DNase V</shortName>
    </alternativeName>
</protein>
<dbReference type="Proteomes" id="UP001205843">
    <property type="component" value="Unassembled WGS sequence"/>
</dbReference>
<evidence type="ECO:0000256" key="5">
    <source>
        <dbReference type="ARBA" id="ARBA00022801"/>
    </source>
</evidence>
<reference evidence="7" key="1">
    <citation type="submission" date="2022-03" db="EMBL/GenBank/DDBJ databases">
        <title>Genomic Encyclopedia of Type Strains, Phase III (KMG-III): the genomes of soil and plant-associated and newly described type strains.</title>
        <authorList>
            <person name="Whitman W."/>
        </authorList>
    </citation>
    <scope>NUCLEOTIDE SEQUENCE</scope>
    <source>
        <strain evidence="7">ANL 6-2</strain>
    </source>
</reference>
<dbReference type="CDD" id="cd06559">
    <property type="entry name" value="Endonuclease_V"/>
    <property type="match status" value="1"/>
</dbReference>
<proteinExistence type="inferred from homology"/>
<keyword evidence="6" id="KW-0479">Metal-binding</keyword>
<feature type="binding site" evidence="6">
    <location>
        <position position="119"/>
    </location>
    <ligand>
        <name>Mg(2+)</name>
        <dbReference type="ChEBI" id="CHEBI:18420"/>
    </ligand>
</feature>
<comment type="function">
    <text evidence="6">DNA repair enzyme involved in the repair of deaminated bases. Selectively cleaves double-stranded DNA at the second phosphodiester bond 3' to a deoxyinosine leaving behind the intact lesion on the nicked DNA.</text>
</comment>
<dbReference type="InterPro" id="IPR007581">
    <property type="entry name" value="Endonuclease-V"/>
</dbReference>
<gene>
    <name evidence="6" type="primary">nfi</name>
    <name evidence="7" type="ORF">J2T57_000189</name>
</gene>
<dbReference type="GO" id="GO:0000287">
    <property type="term" value="F:magnesium ion binding"/>
    <property type="evidence" value="ECO:0007669"/>
    <property type="project" value="UniProtKB-UniRule"/>
</dbReference>
<dbReference type="EMBL" id="JALJXV010000001">
    <property type="protein sequence ID" value="MCP1673097.1"/>
    <property type="molecule type" value="Genomic_DNA"/>
</dbReference>
<dbReference type="Gene3D" id="3.30.2170.10">
    <property type="entry name" value="archaeoglobus fulgidus dsm 4304 superfamily"/>
    <property type="match status" value="1"/>
</dbReference>
<comment type="caution">
    <text evidence="7">The sequence shown here is derived from an EMBL/GenBank/DDBJ whole genome shotgun (WGS) entry which is preliminary data.</text>
</comment>
<dbReference type="PANTHER" id="PTHR28511:SF1">
    <property type="entry name" value="ENDONUCLEASE V"/>
    <property type="match status" value="1"/>
</dbReference>
<dbReference type="EC" id="3.1.21.7" evidence="6"/>
<dbReference type="GO" id="GO:0003727">
    <property type="term" value="F:single-stranded RNA binding"/>
    <property type="evidence" value="ECO:0007669"/>
    <property type="project" value="TreeGrafter"/>
</dbReference>
<name>A0AAE3G0I7_9GAMM</name>
<evidence type="ECO:0000256" key="6">
    <source>
        <dbReference type="HAMAP-Rule" id="MF_00801"/>
    </source>
</evidence>
<keyword evidence="8" id="KW-1185">Reference proteome</keyword>
<dbReference type="NCBIfam" id="NF008629">
    <property type="entry name" value="PRK11617.1"/>
    <property type="match status" value="1"/>
</dbReference>
<keyword evidence="2 6" id="KW-0963">Cytoplasm</keyword>
<accession>A0AAE3G0I7</accession>
<keyword evidence="4 6" id="KW-0255">Endonuclease</keyword>
<dbReference type="AlphaFoldDB" id="A0AAE3G0I7"/>
<comment type="cofactor">
    <cofactor evidence="6">
        <name>Mg(2+)</name>
        <dbReference type="ChEBI" id="CHEBI:18420"/>
    </cofactor>
</comment>
<keyword evidence="6" id="KW-0234">DNA repair</keyword>
<dbReference type="HAMAP" id="MF_00801">
    <property type="entry name" value="Endonuclease_5"/>
    <property type="match status" value="1"/>
</dbReference>
<dbReference type="GO" id="GO:0005737">
    <property type="term" value="C:cytoplasm"/>
    <property type="evidence" value="ECO:0007669"/>
    <property type="project" value="UniProtKB-SubCell"/>
</dbReference>
<keyword evidence="6" id="KW-0460">Magnesium</keyword>
<dbReference type="PANTHER" id="PTHR28511">
    <property type="entry name" value="ENDONUCLEASE V"/>
    <property type="match status" value="1"/>
</dbReference>
<comment type="subcellular location">
    <subcellularLocation>
        <location evidence="1 6">Cytoplasm</location>
    </subcellularLocation>
</comment>
<keyword evidence="6" id="KW-0227">DNA damage</keyword>
<dbReference type="GO" id="GO:0043737">
    <property type="term" value="F:deoxyribonuclease V activity"/>
    <property type="evidence" value="ECO:0007669"/>
    <property type="project" value="UniProtKB-UniRule"/>
</dbReference>
<evidence type="ECO:0000313" key="7">
    <source>
        <dbReference type="EMBL" id="MCP1673097.1"/>
    </source>
</evidence>
<dbReference type="Pfam" id="PF04493">
    <property type="entry name" value="Endonuclease_5"/>
    <property type="match status" value="1"/>
</dbReference>
<feature type="binding site" evidence="6">
    <location>
        <position position="52"/>
    </location>
    <ligand>
        <name>Mg(2+)</name>
        <dbReference type="ChEBI" id="CHEBI:18420"/>
    </ligand>
</feature>
<dbReference type="GO" id="GO:0016891">
    <property type="term" value="F:RNA endonuclease activity producing 5'-phosphomonoesters, hydrolytic mechanism"/>
    <property type="evidence" value="ECO:0007669"/>
    <property type="project" value="TreeGrafter"/>
</dbReference>
<dbReference type="GO" id="GO:0006281">
    <property type="term" value="P:DNA repair"/>
    <property type="evidence" value="ECO:0007669"/>
    <property type="project" value="UniProtKB-UniRule"/>
</dbReference>
<feature type="site" description="Interaction with target DNA" evidence="6">
    <location>
        <position position="89"/>
    </location>
</feature>
<evidence type="ECO:0000313" key="8">
    <source>
        <dbReference type="Proteomes" id="UP001205843"/>
    </source>
</evidence>
<evidence type="ECO:0000256" key="1">
    <source>
        <dbReference type="ARBA" id="ARBA00004496"/>
    </source>
</evidence>